<reference evidence="3 4" key="1">
    <citation type="submission" date="2019-01" db="EMBL/GenBank/DDBJ databases">
        <title>A draft genome assembly of the solar-powered sea slug Elysia chlorotica.</title>
        <authorList>
            <person name="Cai H."/>
            <person name="Li Q."/>
            <person name="Fang X."/>
            <person name="Li J."/>
            <person name="Curtis N.E."/>
            <person name="Altenburger A."/>
            <person name="Shibata T."/>
            <person name="Feng M."/>
            <person name="Maeda T."/>
            <person name="Schwartz J.A."/>
            <person name="Shigenobu S."/>
            <person name="Lundholm N."/>
            <person name="Nishiyama T."/>
            <person name="Yang H."/>
            <person name="Hasebe M."/>
            <person name="Li S."/>
            <person name="Pierce S.K."/>
            <person name="Wang J."/>
        </authorList>
    </citation>
    <scope>NUCLEOTIDE SEQUENCE [LARGE SCALE GENOMIC DNA]</scope>
    <source>
        <strain evidence="3">EC2010</strain>
        <tissue evidence="3">Whole organism of an adult</tissue>
    </source>
</reference>
<dbReference type="EMBL" id="RQTK01000162">
    <property type="protein sequence ID" value="RUS85699.1"/>
    <property type="molecule type" value="Genomic_DNA"/>
</dbReference>
<evidence type="ECO:0000313" key="3">
    <source>
        <dbReference type="EMBL" id="RUS85699.1"/>
    </source>
</evidence>
<dbReference type="OrthoDB" id="10041151at2759"/>
<evidence type="ECO:0008006" key="5">
    <source>
        <dbReference type="Google" id="ProtNLM"/>
    </source>
</evidence>
<feature type="compositionally biased region" description="Polar residues" evidence="2">
    <location>
        <begin position="269"/>
        <end position="280"/>
    </location>
</feature>
<evidence type="ECO:0000313" key="4">
    <source>
        <dbReference type="Proteomes" id="UP000271974"/>
    </source>
</evidence>
<proteinExistence type="predicted"/>
<dbReference type="STRING" id="188477.A0A433TVX7"/>
<sequence length="354" mass="39225">MYQWEKVYALASERHSQTTALSSIRDSVAAMKASVEEAEDLLSFDKFSSAEGLYDTIARLKDKKESLETQDQQINDLRQQLTDFSSLHPTICVDKYLIELANVQKLASVVLYKVKEHVCCLESQRSLWLEYLDGQQELDKLLTADRDRLHQLLWHRESGLTLTKRDVLAELENLQASLSIYESKLAVLGAMRARLTQSSDKDAQQSLLASLADLRNQLLVVSQRCRQMYRDVEDDEDLALPLEELSRLDRDSDLGKLAMSAAALHEAFSQSSADSANDGSPTEGADAKNMPLPAKTGLSHSCAAALRSLPVQVVALVMVAGLAYALDPEILDKLANFTLTVTPELNYVNGPPAV</sequence>
<evidence type="ECO:0000256" key="2">
    <source>
        <dbReference type="SAM" id="MobiDB-lite"/>
    </source>
</evidence>
<feature type="region of interest" description="Disordered" evidence="2">
    <location>
        <begin position="269"/>
        <end position="292"/>
    </location>
</feature>
<gene>
    <name evidence="3" type="ORF">EGW08_006575</name>
</gene>
<comment type="caution">
    <text evidence="3">The sequence shown here is derived from an EMBL/GenBank/DDBJ whole genome shotgun (WGS) entry which is preliminary data.</text>
</comment>
<keyword evidence="4" id="KW-1185">Reference proteome</keyword>
<protein>
    <recommendedName>
        <fullName evidence="5">KASH domain-containing protein</fullName>
    </recommendedName>
</protein>
<evidence type="ECO:0000256" key="1">
    <source>
        <dbReference type="SAM" id="Coils"/>
    </source>
</evidence>
<accession>A0A433TVX7</accession>
<feature type="coiled-coil region" evidence="1">
    <location>
        <begin position="50"/>
        <end position="80"/>
    </location>
</feature>
<keyword evidence="1" id="KW-0175">Coiled coil</keyword>
<dbReference type="AlphaFoldDB" id="A0A433TVX7"/>
<dbReference type="Proteomes" id="UP000271974">
    <property type="component" value="Unassembled WGS sequence"/>
</dbReference>
<name>A0A433TVX7_ELYCH</name>
<organism evidence="3 4">
    <name type="scientific">Elysia chlorotica</name>
    <name type="common">Eastern emerald elysia</name>
    <name type="synonym">Sea slug</name>
    <dbReference type="NCBI Taxonomy" id="188477"/>
    <lineage>
        <taxon>Eukaryota</taxon>
        <taxon>Metazoa</taxon>
        <taxon>Spiralia</taxon>
        <taxon>Lophotrochozoa</taxon>
        <taxon>Mollusca</taxon>
        <taxon>Gastropoda</taxon>
        <taxon>Heterobranchia</taxon>
        <taxon>Euthyneura</taxon>
        <taxon>Panpulmonata</taxon>
        <taxon>Sacoglossa</taxon>
        <taxon>Placobranchoidea</taxon>
        <taxon>Plakobranchidae</taxon>
        <taxon>Elysia</taxon>
    </lineage>
</organism>